<evidence type="ECO:0000259" key="1">
    <source>
        <dbReference type="PROSITE" id="PS51186"/>
    </source>
</evidence>
<dbReference type="AlphaFoldDB" id="A0A7S7NKS8"/>
<dbReference type="PROSITE" id="PS51186">
    <property type="entry name" value="GNAT"/>
    <property type="match status" value="1"/>
</dbReference>
<dbReference type="GO" id="GO:0016747">
    <property type="term" value="F:acyltransferase activity, transferring groups other than amino-acyl groups"/>
    <property type="evidence" value="ECO:0007669"/>
    <property type="project" value="InterPro"/>
</dbReference>
<dbReference type="PANTHER" id="PTHR43792:SF1">
    <property type="entry name" value="N-ACETYLTRANSFERASE DOMAIN-CONTAINING PROTEIN"/>
    <property type="match status" value="1"/>
</dbReference>
<feature type="domain" description="N-acetyltransferase" evidence="1">
    <location>
        <begin position="6"/>
        <end position="164"/>
    </location>
</feature>
<name>A0A7S7NKS8_PALFE</name>
<dbReference type="SUPFAM" id="SSF55729">
    <property type="entry name" value="Acyl-CoA N-acyltransferases (Nat)"/>
    <property type="match status" value="1"/>
</dbReference>
<evidence type="ECO:0000313" key="3">
    <source>
        <dbReference type="Proteomes" id="UP000593892"/>
    </source>
</evidence>
<dbReference type="InterPro" id="IPR000182">
    <property type="entry name" value="GNAT_dom"/>
</dbReference>
<dbReference type="InterPro" id="IPR051531">
    <property type="entry name" value="N-acetyltransferase"/>
</dbReference>
<organism evidence="2 3">
    <name type="scientific">Paludibaculum fermentans</name>
    <dbReference type="NCBI Taxonomy" id="1473598"/>
    <lineage>
        <taxon>Bacteria</taxon>
        <taxon>Pseudomonadati</taxon>
        <taxon>Acidobacteriota</taxon>
        <taxon>Terriglobia</taxon>
        <taxon>Bryobacterales</taxon>
        <taxon>Bryobacteraceae</taxon>
        <taxon>Paludibaculum</taxon>
    </lineage>
</organism>
<dbReference type="Gene3D" id="3.40.630.30">
    <property type="match status" value="1"/>
</dbReference>
<keyword evidence="3" id="KW-1185">Reference proteome</keyword>
<keyword evidence="2" id="KW-0808">Transferase</keyword>
<accession>A0A7S7NKS8</accession>
<evidence type="ECO:0000313" key="2">
    <source>
        <dbReference type="EMBL" id="QOY85471.1"/>
    </source>
</evidence>
<dbReference type="KEGG" id="pfer:IRI77_21875"/>
<proteinExistence type="predicted"/>
<dbReference type="InterPro" id="IPR016181">
    <property type="entry name" value="Acyl_CoA_acyltransferase"/>
</dbReference>
<dbReference type="RefSeq" id="WP_194447141.1">
    <property type="nucleotide sequence ID" value="NZ_CP063849.1"/>
</dbReference>
<protein>
    <submittedName>
        <fullName evidence="2">GNAT family N-acetyltransferase</fullName>
    </submittedName>
</protein>
<reference evidence="2 3" key="1">
    <citation type="submission" date="2020-10" db="EMBL/GenBank/DDBJ databases">
        <title>Complete genome sequence of Paludibaculum fermentans P105T, a facultatively anaerobic acidobacterium capable of dissimilatory Fe(III) reduction.</title>
        <authorList>
            <person name="Dedysh S.N."/>
            <person name="Beletsky A.V."/>
            <person name="Kulichevskaya I.S."/>
            <person name="Mardanov A.V."/>
            <person name="Ravin N.V."/>
        </authorList>
    </citation>
    <scope>NUCLEOTIDE SEQUENCE [LARGE SCALE GENOMIC DNA]</scope>
    <source>
        <strain evidence="2 3">P105</strain>
    </source>
</reference>
<dbReference type="PANTHER" id="PTHR43792">
    <property type="entry name" value="GNAT FAMILY, PUTATIVE (AFU_ORTHOLOGUE AFUA_3G00765)-RELATED-RELATED"/>
    <property type="match status" value="1"/>
</dbReference>
<dbReference type="Proteomes" id="UP000593892">
    <property type="component" value="Chromosome"/>
</dbReference>
<dbReference type="Pfam" id="PF13302">
    <property type="entry name" value="Acetyltransf_3"/>
    <property type="match status" value="1"/>
</dbReference>
<dbReference type="EMBL" id="CP063849">
    <property type="protein sequence ID" value="QOY85471.1"/>
    <property type="molecule type" value="Genomic_DNA"/>
</dbReference>
<sequence length="178" mass="19906">METERLLLLPWREGDEWLLEPLATDPLVMRYITGGTPMTAEQIQAGVARQVALYAELGLCRWRLELKDTRETIGFAGVGRLAGMEELEIGWWLAPVHWGHGYATEGGRAALRDAFERVGLSNVISITLPENIASQRVMQRIGLHYQGRRVHAGLEHVVYTTTREEWLAAELDRAGSGG</sequence>
<gene>
    <name evidence="2" type="ORF">IRI77_21875</name>
</gene>